<evidence type="ECO:0000256" key="1">
    <source>
        <dbReference type="ARBA" id="ARBA00022676"/>
    </source>
</evidence>
<feature type="domain" description="Glycosyltransferase subfamily 4-like N-terminal" evidence="3">
    <location>
        <begin position="13"/>
        <end position="180"/>
    </location>
</feature>
<dbReference type="Pfam" id="PF13692">
    <property type="entry name" value="Glyco_trans_1_4"/>
    <property type="match status" value="1"/>
</dbReference>
<dbReference type="GO" id="GO:0016757">
    <property type="term" value="F:glycosyltransferase activity"/>
    <property type="evidence" value="ECO:0007669"/>
    <property type="project" value="UniProtKB-KW"/>
</dbReference>
<keyword evidence="1" id="KW-0328">Glycosyltransferase</keyword>
<sequence length="382" mass="40841">MARIAYVLTQDRGGPVDVTTRLAHTIIGAGDHEVRVFAPRPARDAGLLGEHHETVVFGRKGDLGSARELRARIRAWHPDIVHAQDRRAGLALMGLDSARRHVRGILHTYHGVPDDVSEQWFRSAAGGSAPSRYTRAVLTGDAVVARGVDLTVAPSETMARFLRSRLKVPRHKLIHIDNGVALPVAAPGSGPVRKLIFVGLLVPRKALGDLLAALATPGVMPADATLTVAGDGPQRAELEARAAAGPLAGRVEFLGFREDVADLLTAHDALVLPSHMEQQPLVIAEAMGAGKPVVATDTGGVAEMLAVPGTSPYLATPGSVPELAEQLRRLFADGRPGELGQAYAHYARGRFDREVVARKHLGLYAELIDRRGRAQRADRRTG</sequence>
<protein>
    <submittedName>
        <fullName evidence="4">Glycosyltransferase</fullName>
    </submittedName>
</protein>
<evidence type="ECO:0000313" key="4">
    <source>
        <dbReference type="EMBL" id="QHN38480.1"/>
    </source>
</evidence>
<dbReference type="EMBL" id="CP045810">
    <property type="protein sequence ID" value="QHN38480.1"/>
    <property type="molecule type" value="Genomic_DNA"/>
</dbReference>
<gene>
    <name evidence="4" type="ORF">GII30_04175</name>
</gene>
<evidence type="ECO:0000256" key="2">
    <source>
        <dbReference type="ARBA" id="ARBA00022679"/>
    </source>
</evidence>
<keyword evidence="2" id="KW-0808">Transferase</keyword>
<dbReference type="RefSeq" id="WP_005188204.1">
    <property type="nucleotide sequence ID" value="NZ_CP045804.1"/>
</dbReference>
<organism evidence="4">
    <name type="scientific">Gordonia amarae</name>
    <dbReference type="NCBI Taxonomy" id="36821"/>
    <lineage>
        <taxon>Bacteria</taxon>
        <taxon>Bacillati</taxon>
        <taxon>Actinomycetota</taxon>
        <taxon>Actinomycetes</taxon>
        <taxon>Mycobacteriales</taxon>
        <taxon>Gordoniaceae</taxon>
        <taxon>Gordonia</taxon>
    </lineage>
</organism>
<dbReference type="InterPro" id="IPR028098">
    <property type="entry name" value="Glyco_trans_4-like_N"/>
</dbReference>
<evidence type="ECO:0000259" key="3">
    <source>
        <dbReference type="Pfam" id="PF13439"/>
    </source>
</evidence>
<dbReference type="GO" id="GO:1901137">
    <property type="term" value="P:carbohydrate derivative biosynthetic process"/>
    <property type="evidence" value="ECO:0007669"/>
    <property type="project" value="UniProtKB-ARBA"/>
</dbReference>
<dbReference type="SUPFAM" id="SSF53756">
    <property type="entry name" value="UDP-Glycosyltransferase/glycogen phosphorylase"/>
    <property type="match status" value="1"/>
</dbReference>
<accession>A0A857KGM9</accession>
<dbReference type="PANTHER" id="PTHR45947">
    <property type="entry name" value="SULFOQUINOVOSYL TRANSFERASE SQD2"/>
    <property type="match status" value="1"/>
</dbReference>
<dbReference type="CDD" id="cd03801">
    <property type="entry name" value="GT4_PimA-like"/>
    <property type="match status" value="1"/>
</dbReference>
<name>A0A857KGM9_9ACTN</name>
<reference evidence="4" key="1">
    <citation type="journal article" date="2021" name="Nat. Microbiol.">
        <title>Cocultivation of an ultrasmall environmental parasitic bacterium with lytic ability against bacteria associated with wastewater foams.</title>
        <authorList>
            <person name="Batinovic S."/>
            <person name="Rose J.J.A."/>
            <person name="Ratcliffe J."/>
            <person name="Seviour R.J."/>
            <person name="Petrovski S."/>
        </authorList>
    </citation>
    <scope>NUCLEOTIDE SEQUENCE</scope>
    <source>
        <strain evidence="4">CON44</strain>
    </source>
</reference>
<dbReference type="GO" id="GO:1903509">
    <property type="term" value="P:liposaccharide metabolic process"/>
    <property type="evidence" value="ECO:0007669"/>
    <property type="project" value="UniProtKB-ARBA"/>
</dbReference>
<proteinExistence type="predicted"/>
<dbReference type="PANTHER" id="PTHR45947:SF3">
    <property type="entry name" value="SULFOQUINOVOSYL TRANSFERASE SQD2"/>
    <property type="match status" value="1"/>
</dbReference>
<dbReference type="Gene3D" id="3.40.50.2000">
    <property type="entry name" value="Glycogen Phosphorylase B"/>
    <property type="match status" value="2"/>
</dbReference>
<dbReference type="InterPro" id="IPR050194">
    <property type="entry name" value="Glycosyltransferase_grp1"/>
</dbReference>
<dbReference type="Pfam" id="PF13439">
    <property type="entry name" value="Glyco_transf_4"/>
    <property type="match status" value="1"/>
</dbReference>
<dbReference type="AlphaFoldDB" id="A0A857KGM9"/>